<proteinExistence type="predicted"/>
<evidence type="ECO:0000313" key="1">
    <source>
        <dbReference type="EMBL" id="BES80468.1"/>
    </source>
</evidence>
<keyword evidence="2" id="KW-1185">Reference proteome</keyword>
<dbReference type="RefSeq" id="WP_338253105.1">
    <property type="nucleotide sequence ID" value="NZ_AP028907.1"/>
</dbReference>
<organism evidence="1 2">
    <name type="scientific">Pyrodictium abyssi</name>
    <dbReference type="NCBI Taxonomy" id="54256"/>
    <lineage>
        <taxon>Archaea</taxon>
        <taxon>Thermoproteota</taxon>
        <taxon>Thermoprotei</taxon>
        <taxon>Desulfurococcales</taxon>
        <taxon>Pyrodictiaceae</taxon>
        <taxon>Pyrodictium</taxon>
    </lineage>
</organism>
<dbReference type="Proteomes" id="UP001341135">
    <property type="component" value="Chromosome"/>
</dbReference>
<gene>
    <name evidence="1" type="ORF">PABY_00350</name>
</gene>
<reference evidence="1 2" key="1">
    <citation type="submission" date="2023-09" db="EMBL/GenBank/DDBJ databases">
        <title>Pyrofollis japonicus gen. nov. sp. nov., a novel member of the family Pyrodictiaceae isolated from the Iheya North hydrothermal field.</title>
        <authorList>
            <person name="Miyazaki U."/>
            <person name="Sanari M."/>
            <person name="Tame A."/>
            <person name="Kitajima M."/>
            <person name="Okamoto A."/>
            <person name="Sawayama S."/>
            <person name="Miyazaki J."/>
            <person name="Takai K."/>
            <person name="Nakagawa S."/>
        </authorList>
    </citation>
    <scope>NUCLEOTIDE SEQUENCE [LARGE SCALE GENOMIC DNA]</scope>
    <source>
        <strain evidence="1 2">AV2</strain>
    </source>
</reference>
<evidence type="ECO:0000313" key="2">
    <source>
        <dbReference type="Proteomes" id="UP001341135"/>
    </source>
</evidence>
<dbReference type="EMBL" id="AP028907">
    <property type="protein sequence ID" value="BES80468.1"/>
    <property type="molecule type" value="Genomic_DNA"/>
</dbReference>
<protein>
    <submittedName>
        <fullName evidence="1">Uncharacterized protein</fullName>
    </submittedName>
</protein>
<accession>A0ABN6ZQ13</accession>
<sequence length="254" mass="27621">MPGSALAEVFSALVGFLYRDGAPENMKGSLSCDGAACKYAYLKQLVSMLASLRGGEASAVAERALDALWARPRARLSAEALERLQATLRSYIAGSLGVFEALASLVELGLGVGQASEILFVLDPERVYVTYAANLRGFHRLAELFGVDSSSVPRSPEALEEMVERRDERAFDKVLDAFSELEGALSPLLETLPGPYTARPLVYDALLYLAGTGRLEPRRVREAYTELKGLEAALHMASLRVAREAPDFDFDDEL</sequence>
<dbReference type="GeneID" id="89288059"/>
<name>A0ABN6ZQ13_9CREN</name>